<protein>
    <recommendedName>
        <fullName evidence="3">starch synthase</fullName>
        <ecNumber evidence="3">2.4.1.21</ecNumber>
    </recommendedName>
</protein>
<dbReference type="InterPro" id="IPR011835">
    <property type="entry name" value="GS/SS"/>
</dbReference>
<dbReference type="GO" id="GO:0004373">
    <property type="term" value="F:alpha-1,4-glucan glucosyltransferase (UDP-glucose donor) activity"/>
    <property type="evidence" value="ECO:0007669"/>
    <property type="project" value="InterPro"/>
</dbReference>
<dbReference type="Pfam" id="PF08323">
    <property type="entry name" value="Glyco_transf_5"/>
    <property type="match status" value="1"/>
</dbReference>
<dbReference type="SUPFAM" id="SSF53756">
    <property type="entry name" value="UDP-Glycosyltransferase/glycogen phosphorylase"/>
    <property type="match status" value="1"/>
</dbReference>
<evidence type="ECO:0000256" key="2">
    <source>
        <dbReference type="ARBA" id="ARBA00010281"/>
    </source>
</evidence>
<dbReference type="InterPro" id="IPR001296">
    <property type="entry name" value="Glyco_trans_1"/>
</dbReference>
<dbReference type="GO" id="GO:0009011">
    <property type="term" value="F:alpha-1,4-glucan glucosyltransferase (ADP-glucose donor) activity"/>
    <property type="evidence" value="ECO:0007669"/>
    <property type="project" value="UniProtKB-EC"/>
</dbReference>
<comment type="catalytic activity">
    <reaction evidence="1">
        <text>[(1-&gt;4)-alpha-D-glucosyl](n) + ADP-alpha-D-glucose = [(1-&gt;4)-alpha-D-glucosyl](n+1) + ADP + H(+)</text>
        <dbReference type="Rhea" id="RHEA:18189"/>
        <dbReference type="Rhea" id="RHEA-COMP:9584"/>
        <dbReference type="Rhea" id="RHEA-COMP:9587"/>
        <dbReference type="ChEBI" id="CHEBI:15378"/>
        <dbReference type="ChEBI" id="CHEBI:15444"/>
        <dbReference type="ChEBI" id="CHEBI:57498"/>
        <dbReference type="ChEBI" id="CHEBI:456216"/>
        <dbReference type="EC" id="2.4.1.21"/>
    </reaction>
</comment>
<comment type="similarity">
    <text evidence="2">Belongs to the glycosyltransferase 1 family. Bacterial/plant glycogen synthase subfamily.</text>
</comment>
<proteinExistence type="inferred from homology"/>
<evidence type="ECO:0000259" key="7">
    <source>
        <dbReference type="Pfam" id="PF08323"/>
    </source>
</evidence>
<dbReference type="NCBIfam" id="TIGR02095">
    <property type="entry name" value="glgA"/>
    <property type="match status" value="1"/>
</dbReference>
<dbReference type="Gene3D" id="3.40.50.2000">
    <property type="entry name" value="Glycogen Phosphorylase B"/>
    <property type="match status" value="2"/>
</dbReference>
<feature type="domain" description="Glycosyl transferase family 1" evidence="6">
    <location>
        <begin position="290"/>
        <end position="425"/>
    </location>
</feature>
<evidence type="ECO:0000256" key="1">
    <source>
        <dbReference type="ARBA" id="ARBA00001478"/>
    </source>
</evidence>
<evidence type="ECO:0000256" key="3">
    <source>
        <dbReference type="ARBA" id="ARBA00012588"/>
    </source>
</evidence>
<organism evidence="8">
    <name type="scientific">hydrothermal vent metagenome</name>
    <dbReference type="NCBI Taxonomy" id="652676"/>
    <lineage>
        <taxon>unclassified sequences</taxon>
        <taxon>metagenomes</taxon>
        <taxon>ecological metagenomes</taxon>
    </lineage>
</organism>
<dbReference type="AlphaFoldDB" id="A0A3B1BHN0"/>
<dbReference type="PANTHER" id="PTHR45825:SF11">
    <property type="entry name" value="ALPHA AMYLASE DOMAIN-CONTAINING PROTEIN"/>
    <property type="match status" value="1"/>
</dbReference>
<keyword evidence="5 8" id="KW-0808">Transferase</keyword>
<evidence type="ECO:0000259" key="6">
    <source>
        <dbReference type="Pfam" id="PF00534"/>
    </source>
</evidence>
<sequence>MSRILFASSEAYPLIKTGGLADVAGSLPRALLALKQDLRLILPAYPDARANIGKTKTLASFNLDGHALNLLQGRLPGTRVTTWLLDCPEFFDRPGNPYLDEHGQIWPDNAERFALFSKAVSLIALNKIGLDWQPDLVHCHDWQTALVPALLDQERQRPATLFTIHNLAYQGLFDHQTFIKLGLPSHLWHHEALEFHNQLSFIKGGLVFADSINTVSPSYANEILQAEFAYGLDGLLRHRKHVLSGIINGIDTDEWNPGTDPRLLQNYNRRNLTKKLANKTALQHYFNLPEEPETLLFGFIGRLVEQKGLDDILSSLPAFLKTSVQFVFLGSGQHEYEQALTKLAAKYPNKIAVQIGYSEELSHRIEAGADAFLMPSKFEPCGLNQLYSLRYGTLPVVRKVGGLNDTVVDIQQKNIDDDRATGIIFSGTKGEGLLEALLRTQKLYKNKDYWKQVQNAAMRQDFSWQRSAQTYLDLYNTSVERNPKPLLT</sequence>
<evidence type="ECO:0000256" key="5">
    <source>
        <dbReference type="ARBA" id="ARBA00022679"/>
    </source>
</evidence>
<accession>A0A3B1BHN0</accession>
<dbReference type="Pfam" id="PF00534">
    <property type="entry name" value="Glycos_transf_1"/>
    <property type="match status" value="1"/>
</dbReference>
<evidence type="ECO:0000256" key="4">
    <source>
        <dbReference type="ARBA" id="ARBA00022676"/>
    </source>
</evidence>
<reference evidence="8" key="1">
    <citation type="submission" date="2018-06" db="EMBL/GenBank/DDBJ databases">
        <authorList>
            <person name="Zhirakovskaya E."/>
        </authorList>
    </citation>
    <scope>NUCLEOTIDE SEQUENCE</scope>
</reference>
<dbReference type="NCBIfam" id="NF001899">
    <property type="entry name" value="PRK00654.1-2"/>
    <property type="match status" value="1"/>
</dbReference>
<dbReference type="InterPro" id="IPR013534">
    <property type="entry name" value="Starch_synth_cat_dom"/>
</dbReference>
<dbReference type="PANTHER" id="PTHR45825">
    <property type="entry name" value="GRANULE-BOUND STARCH SYNTHASE 1, CHLOROPLASTIC/AMYLOPLASTIC"/>
    <property type="match status" value="1"/>
</dbReference>
<keyword evidence="4 8" id="KW-0328">Glycosyltransferase</keyword>
<dbReference type="EMBL" id="UOFY01000043">
    <property type="protein sequence ID" value="VAX10030.1"/>
    <property type="molecule type" value="Genomic_DNA"/>
</dbReference>
<dbReference type="CDD" id="cd03791">
    <property type="entry name" value="GT5_Glycogen_synthase_DULL1-like"/>
    <property type="match status" value="1"/>
</dbReference>
<evidence type="ECO:0000313" key="8">
    <source>
        <dbReference type="EMBL" id="VAX10030.1"/>
    </source>
</evidence>
<name>A0A3B1BHN0_9ZZZZ</name>
<gene>
    <name evidence="8" type="ORF">MNBD_GAMMA25-241</name>
</gene>
<dbReference type="HAMAP" id="MF_00484">
    <property type="entry name" value="Glycogen_synth"/>
    <property type="match status" value="1"/>
</dbReference>
<feature type="domain" description="Starch synthase catalytic" evidence="7">
    <location>
        <begin position="3"/>
        <end position="238"/>
    </location>
</feature>
<dbReference type="EC" id="2.4.1.21" evidence="3"/>